<comment type="caution">
    <text evidence="2">The sequence shown here is derived from an EMBL/GenBank/DDBJ whole genome shotgun (WGS) entry which is preliminary data.</text>
</comment>
<protein>
    <recommendedName>
        <fullName evidence="1">GSCFA domain-containing protein</fullName>
    </recommendedName>
</protein>
<name>A0A964WUD1_9HYPH</name>
<dbReference type="Pfam" id="PF08885">
    <property type="entry name" value="GSCFA"/>
    <property type="match status" value="1"/>
</dbReference>
<sequence length="223" mass="26052">MLNKYNPYSMVNEVRFSCEDVAPERCFAEMGQDKVLDLHLHACVPVARERATERRLELHRINSEGIRSSRVFVVTLGLIEVWYDTLNKVFINAMPEVRLTKREPERFLFRVMSPAEAMQTVDEIVTTIGRYARPDHKIILTVSPVPLRRTFTDQDAMSANMYSKSCLRVAAEMTARKFDHVDYFPSFETVLYSNREKTWLDDFMHVTNGMVAHNVKRLTEYYT</sequence>
<dbReference type="InterPro" id="IPR014982">
    <property type="entry name" value="GSCFA"/>
</dbReference>
<accession>A0A964WUD1</accession>
<gene>
    <name evidence="2" type="ORF">E4O86_14570</name>
</gene>
<feature type="domain" description="GSCFA" evidence="1">
    <location>
        <begin position="2"/>
        <end position="216"/>
    </location>
</feature>
<evidence type="ECO:0000313" key="3">
    <source>
        <dbReference type="Proteomes" id="UP000773614"/>
    </source>
</evidence>
<dbReference type="OrthoDB" id="369216at2"/>
<evidence type="ECO:0000259" key="1">
    <source>
        <dbReference type="Pfam" id="PF08885"/>
    </source>
</evidence>
<evidence type="ECO:0000313" key="2">
    <source>
        <dbReference type="EMBL" id="MYZ48936.1"/>
    </source>
</evidence>
<organism evidence="2 3">
    <name type="scientific">Propylenella binzhouense</name>
    <dbReference type="NCBI Taxonomy" id="2555902"/>
    <lineage>
        <taxon>Bacteria</taxon>
        <taxon>Pseudomonadati</taxon>
        <taxon>Pseudomonadota</taxon>
        <taxon>Alphaproteobacteria</taxon>
        <taxon>Hyphomicrobiales</taxon>
        <taxon>Propylenellaceae</taxon>
        <taxon>Propylenella</taxon>
    </lineage>
</organism>
<dbReference type="RefSeq" id="WP_161141284.1">
    <property type="nucleotide sequence ID" value="NZ_SPKJ01000054.1"/>
</dbReference>
<keyword evidence="3" id="KW-1185">Reference proteome</keyword>
<proteinExistence type="predicted"/>
<dbReference type="Proteomes" id="UP000773614">
    <property type="component" value="Unassembled WGS sequence"/>
</dbReference>
<dbReference type="AlphaFoldDB" id="A0A964WUD1"/>
<dbReference type="EMBL" id="SPKJ01000054">
    <property type="protein sequence ID" value="MYZ48936.1"/>
    <property type="molecule type" value="Genomic_DNA"/>
</dbReference>
<reference evidence="2" key="1">
    <citation type="submission" date="2019-03" db="EMBL/GenBank/DDBJ databases">
        <title>Afifella sp. nov., isolated from activated sludge.</title>
        <authorList>
            <person name="Li Q."/>
            <person name="Liu Y."/>
        </authorList>
    </citation>
    <scope>NUCLEOTIDE SEQUENCE</scope>
    <source>
        <strain evidence="2">L72</strain>
    </source>
</reference>